<feature type="signal peptide" evidence="1">
    <location>
        <begin position="1"/>
        <end position="23"/>
    </location>
</feature>
<evidence type="ECO:0008006" key="4">
    <source>
        <dbReference type="Google" id="ProtNLM"/>
    </source>
</evidence>
<dbReference type="EMBL" id="JADEWZ010000021">
    <property type="protein sequence ID" value="MBE9117177.1"/>
    <property type="molecule type" value="Genomic_DNA"/>
</dbReference>
<protein>
    <recommendedName>
        <fullName evidence="4">Lipoprotein</fullName>
    </recommendedName>
</protein>
<organism evidence="2 3">
    <name type="scientific">Lusitaniella coriacea LEGE 07157</name>
    <dbReference type="NCBI Taxonomy" id="945747"/>
    <lineage>
        <taxon>Bacteria</taxon>
        <taxon>Bacillati</taxon>
        <taxon>Cyanobacteriota</taxon>
        <taxon>Cyanophyceae</taxon>
        <taxon>Spirulinales</taxon>
        <taxon>Lusitaniellaceae</taxon>
        <taxon>Lusitaniella</taxon>
    </lineage>
</organism>
<accession>A0A8J7DXT4</accession>
<comment type="caution">
    <text evidence="2">The sequence shown here is derived from an EMBL/GenBank/DDBJ whole genome shotgun (WGS) entry which is preliminary data.</text>
</comment>
<sequence>MKTAKIPELFLTVVLIAVSGALAACGQRTQLEACKFVEIEDAEVEAEWGDVDIERGEVEMVCGDKIVDVTWGEFKRQLKVDPGQYKQNLEAFKQQVSCTIDEKSRKKEIFCQSASNGGDFVNLPFSYDD</sequence>
<dbReference type="AlphaFoldDB" id="A0A8J7DXT4"/>
<dbReference type="RefSeq" id="WP_194030269.1">
    <property type="nucleotide sequence ID" value="NZ_JADEWZ010000021.1"/>
</dbReference>
<keyword evidence="3" id="KW-1185">Reference proteome</keyword>
<reference evidence="2" key="1">
    <citation type="submission" date="2020-10" db="EMBL/GenBank/DDBJ databases">
        <authorList>
            <person name="Castelo-Branco R."/>
            <person name="Eusebio N."/>
            <person name="Adriana R."/>
            <person name="Vieira A."/>
            <person name="Brugerolle De Fraissinette N."/>
            <person name="Rezende De Castro R."/>
            <person name="Schneider M.P."/>
            <person name="Vasconcelos V."/>
            <person name="Leao P.N."/>
        </authorList>
    </citation>
    <scope>NUCLEOTIDE SEQUENCE</scope>
    <source>
        <strain evidence="2">LEGE 07157</strain>
    </source>
</reference>
<proteinExistence type="predicted"/>
<keyword evidence="1" id="KW-0732">Signal</keyword>
<dbReference type="PROSITE" id="PS51257">
    <property type="entry name" value="PROKAR_LIPOPROTEIN"/>
    <property type="match status" value="1"/>
</dbReference>
<evidence type="ECO:0000256" key="1">
    <source>
        <dbReference type="SAM" id="SignalP"/>
    </source>
</evidence>
<dbReference type="Proteomes" id="UP000654482">
    <property type="component" value="Unassembled WGS sequence"/>
</dbReference>
<gene>
    <name evidence="2" type="ORF">IQ249_14850</name>
</gene>
<name>A0A8J7DXT4_9CYAN</name>
<feature type="chain" id="PRO_5035325533" description="Lipoprotein" evidence="1">
    <location>
        <begin position="24"/>
        <end position="129"/>
    </location>
</feature>
<evidence type="ECO:0000313" key="3">
    <source>
        <dbReference type="Proteomes" id="UP000654482"/>
    </source>
</evidence>
<evidence type="ECO:0000313" key="2">
    <source>
        <dbReference type="EMBL" id="MBE9117177.1"/>
    </source>
</evidence>